<protein>
    <submittedName>
        <fullName evidence="2">Uncharacterized protein</fullName>
    </submittedName>
</protein>
<feature type="compositionally biased region" description="Basic and acidic residues" evidence="1">
    <location>
        <begin position="57"/>
        <end position="78"/>
    </location>
</feature>
<evidence type="ECO:0000313" key="2">
    <source>
        <dbReference type="EMBL" id="KRP41135.1"/>
    </source>
</evidence>
<reference evidence="2 3" key="1">
    <citation type="submission" date="2015-02" db="EMBL/GenBank/DDBJ databases">
        <title>Pseudomonas helleri sp. nov. and Pseudomonas weihenstephanensis sp. nov., isolated from raw cows milk.</title>
        <authorList>
            <person name="von Neubeck M."/>
            <person name="Huptas C."/>
            <person name="Wenning M."/>
            <person name="Scherer S."/>
        </authorList>
    </citation>
    <scope>NUCLEOTIDE SEQUENCE [LARGE SCALE GENOMIC DNA]</scope>
    <source>
        <strain evidence="2 3">DSM 17149</strain>
    </source>
</reference>
<comment type="caution">
    <text evidence="2">The sequence shown here is derived from an EMBL/GenBank/DDBJ whole genome shotgun (WGS) entry which is preliminary data.</text>
</comment>
<dbReference type="PATRIC" id="fig|75588.4.peg.3406"/>
<feature type="compositionally biased region" description="Polar residues" evidence="1">
    <location>
        <begin position="1"/>
        <end position="10"/>
    </location>
</feature>
<proteinExistence type="predicted"/>
<dbReference type="EMBL" id="JYLH01000033">
    <property type="protein sequence ID" value="KRP41135.1"/>
    <property type="molecule type" value="Genomic_DNA"/>
</dbReference>
<sequence length="127" mass="13741">MFSINGSTPSIPAYPPVSTSPIDNDAPRHNPLEKNQIGDDAEIFNGNGGGKNVGNHFRADFNRKRIEQDFLSSDKKTGDSSQVSPRPPFSNMLPTDEKASDNSLININPAPIDFEIKSDGNGGWVKA</sequence>
<dbReference type="Proteomes" id="UP000051446">
    <property type="component" value="Unassembled WGS sequence"/>
</dbReference>
<dbReference type="RefSeq" id="WP_057014840.1">
    <property type="nucleotide sequence ID" value="NZ_JYLH01000033.1"/>
</dbReference>
<feature type="region of interest" description="Disordered" evidence="1">
    <location>
        <begin position="1"/>
        <end position="104"/>
    </location>
</feature>
<dbReference type="AlphaFoldDB" id="A0A0R2XYX4"/>
<name>A0A0R2XYX4_9PSED</name>
<evidence type="ECO:0000313" key="3">
    <source>
        <dbReference type="Proteomes" id="UP000051446"/>
    </source>
</evidence>
<evidence type="ECO:0000256" key="1">
    <source>
        <dbReference type="SAM" id="MobiDB-lite"/>
    </source>
</evidence>
<gene>
    <name evidence="2" type="ORF">TU73_27800</name>
</gene>
<organism evidence="2 3">
    <name type="scientific">Pseudomonas libanensis</name>
    <dbReference type="NCBI Taxonomy" id="75588"/>
    <lineage>
        <taxon>Bacteria</taxon>
        <taxon>Pseudomonadati</taxon>
        <taxon>Pseudomonadota</taxon>
        <taxon>Gammaproteobacteria</taxon>
        <taxon>Pseudomonadales</taxon>
        <taxon>Pseudomonadaceae</taxon>
        <taxon>Pseudomonas</taxon>
    </lineage>
</organism>
<accession>A0A0R2XYX4</accession>